<gene>
    <name evidence="2" type="ordered locus">Niako_1854</name>
</gene>
<dbReference type="STRING" id="700598.Niako_1854"/>
<feature type="transmembrane region" description="Helical" evidence="1">
    <location>
        <begin position="21"/>
        <end position="40"/>
    </location>
</feature>
<dbReference type="eggNOG" id="COG2322">
    <property type="taxonomic scope" value="Bacteria"/>
</dbReference>
<dbReference type="EMBL" id="CP003178">
    <property type="protein sequence ID" value="AEV98212.1"/>
    <property type="molecule type" value="Genomic_DNA"/>
</dbReference>
<name>G8TBT0_NIAKG</name>
<keyword evidence="1" id="KW-0812">Transmembrane</keyword>
<evidence type="ECO:0000256" key="1">
    <source>
        <dbReference type="SAM" id="Phobius"/>
    </source>
</evidence>
<keyword evidence="1" id="KW-0472">Membrane</keyword>
<keyword evidence="1" id="KW-1133">Transmembrane helix</keyword>
<dbReference type="KEGG" id="nko:Niako_1854"/>
<dbReference type="Proteomes" id="UP000005438">
    <property type="component" value="Chromosome"/>
</dbReference>
<feature type="transmembrane region" description="Helical" evidence="1">
    <location>
        <begin position="87"/>
        <end position="107"/>
    </location>
</feature>
<dbReference type="PANTHER" id="PTHR37692:SF1">
    <property type="entry name" value="DUF420 DOMAIN-CONTAINING PROTEIN"/>
    <property type="match status" value="1"/>
</dbReference>
<dbReference type="InterPro" id="IPR007352">
    <property type="entry name" value="DUF420"/>
</dbReference>
<feature type="transmembrane region" description="Helical" evidence="1">
    <location>
        <begin position="167"/>
        <end position="186"/>
    </location>
</feature>
<reference evidence="2 3" key="1">
    <citation type="submission" date="2011-12" db="EMBL/GenBank/DDBJ databases">
        <title>The complete genome of Niastella koreensis GR20-10.</title>
        <authorList>
            <consortium name="US DOE Joint Genome Institute (JGI-PGF)"/>
            <person name="Lucas S."/>
            <person name="Han J."/>
            <person name="Lapidus A."/>
            <person name="Bruce D."/>
            <person name="Goodwin L."/>
            <person name="Pitluck S."/>
            <person name="Peters L."/>
            <person name="Kyrpides N."/>
            <person name="Mavromatis K."/>
            <person name="Ivanova N."/>
            <person name="Mikhailova N."/>
            <person name="Davenport K."/>
            <person name="Saunders E."/>
            <person name="Detter J.C."/>
            <person name="Tapia R."/>
            <person name="Han C."/>
            <person name="Land M."/>
            <person name="Hauser L."/>
            <person name="Markowitz V."/>
            <person name="Cheng J.-F."/>
            <person name="Hugenholtz P."/>
            <person name="Woyke T."/>
            <person name="Wu D."/>
            <person name="Tindall B."/>
            <person name="Pomrenke H."/>
            <person name="Brambilla E."/>
            <person name="Klenk H.-P."/>
            <person name="Eisen J.A."/>
        </authorList>
    </citation>
    <scope>NUCLEOTIDE SEQUENCE [LARGE SCALE GENOMIC DNA]</scope>
    <source>
        <strain evidence="3">DSM 17620 / KACC 11465 / NBRC 106392 / GR20-10</strain>
    </source>
</reference>
<organism evidence="2 3">
    <name type="scientific">Niastella koreensis (strain DSM 17620 / KACC 11465 / NBRC 106392 / GR20-10)</name>
    <dbReference type="NCBI Taxonomy" id="700598"/>
    <lineage>
        <taxon>Bacteria</taxon>
        <taxon>Pseudomonadati</taxon>
        <taxon>Bacteroidota</taxon>
        <taxon>Chitinophagia</taxon>
        <taxon>Chitinophagales</taxon>
        <taxon>Chitinophagaceae</taxon>
        <taxon>Niastella</taxon>
    </lineage>
</organism>
<sequence length="187" mass="21462">MFMVYLRCQNKKDVMVRNYKPVTWALALGINGLIVLAFFFPFKEGIKEYDLSFLPLLNAIMNGATFIFLLLALVAIKQNKITRHRNFIFAAFSCTSIFLLSYLLYHFTTPSTKFGGDGVISYIYYFILITHIILAIITVPLALISIGRGLNMEVSLHKKITRYTMPVWLYVSLTGVIVYLMIAPYYK</sequence>
<feature type="transmembrane region" description="Helical" evidence="1">
    <location>
        <begin position="122"/>
        <end position="146"/>
    </location>
</feature>
<dbReference type="HOGENOM" id="CLU_104065_0_0_10"/>
<dbReference type="PATRIC" id="fig|700598.3.peg.1894"/>
<evidence type="ECO:0008006" key="4">
    <source>
        <dbReference type="Google" id="ProtNLM"/>
    </source>
</evidence>
<evidence type="ECO:0000313" key="2">
    <source>
        <dbReference type="EMBL" id="AEV98212.1"/>
    </source>
</evidence>
<evidence type="ECO:0000313" key="3">
    <source>
        <dbReference type="Proteomes" id="UP000005438"/>
    </source>
</evidence>
<dbReference type="AlphaFoldDB" id="G8TBT0"/>
<dbReference type="Pfam" id="PF04238">
    <property type="entry name" value="DUF420"/>
    <property type="match status" value="1"/>
</dbReference>
<dbReference type="PANTHER" id="PTHR37692">
    <property type="entry name" value="HYPOTHETICAL MEMBRANE SPANNING PROTEIN"/>
    <property type="match status" value="1"/>
</dbReference>
<protein>
    <recommendedName>
        <fullName evidence="4">DUF420 domain-containing protein</fullName>
    </recommendedName>
</protein>
<feature type="transmembrane region" description="Helical" evidence="1">
    <location>
        <begin position="52"/>
        <end position="75"/>
    </location>
</feature>
<accession>G8TBT0</accession>
<proteinExistence type="predicted"/>